<comment type="caution">
    <text evidence="1">The sequence shown here is derived from an EMBL/GenBank/DDBJ whole genome shotgun (WGS) entry which is preliminary data.</text>
</comment>
<proteinExistence type="predicted"/>
<protein>
    <submittedName>
        <fullName evidence="1">Uncharacterized protein</fullName>
    </submittedName>
</protein>
<reference evidence="1" key="1">
    <citation type="submission" date="2021-06" db="EMBL/GenBank/DDBJ databases">
        <title>Parelaphostrongylus tenuis whole genome reference sequence.</title>
        <authorList>
            <person name="Garwood T.J."/>
            <person name="Larsen P.A."/>
            <person name="Fountain-Jones N.M."/>
            <person name="Garbe J.R."/>
            <person name="Macchietto M.G."/>
            <person name="Kania S.A."/>
            <person name="Gerhold R.W."/>
            <person name="Richards J.E."/>
            <person name="Wolf T.M."/>
        </authorList>
    </citation>
    <scope>NUCLEOTIDE SEQUENCE</scope>
    <source>
        <strain evidence="1">MNPRO001-30</strain>
        <tissue evidence="1">Meninges</tissue>
    </source>
</reference>
<evidence type="ECO:0000313" key="1">
    <source>
        <dbReference type="EMBL" id="KAJ1366361.1"/>
    </source>
</evidence>
<accession>A0AAD5QYU2</accession>
<name>A0AAD5QYU2_PARTN</name>
<gene>
    <name evidence="1" type="ORF">KIN20_027001</name>
</gene>
<evidence type="ECO:0000313" key="2">
    <source>
        <dbReference type="Proteomes" id="UP001196413"/>
    </source>
</evidence>
<organism evidence="1 2">
    <name type="scientific">Parelaphostrongylus tenuis</name>
    <name type="common">Meningeal worm</name>
    <dbReference type="NCBI Taxonomy" id="148309"/>
    <lineage>
        <taxon>Eukaryota</taxon>
        <taxon>Metazoa</taxon>
        <taxon>Ecdysozoa</taxon>
        <taxon>Nematoda</taxon>
        <taxon>Chromadorea</taxon>
        <taxon>Rhabditida</taxon>
        <taxon>Rhabditina</taxon>
        <taxon>Rhabditomorpha</taxon>
        <taxon>Strongyloidea</taxon>
        <taxon>Metastrongylidae</taxon>
        <taxon>Parelaphostrongylus</taxon>
    </lineage>
</organism>
<sequence length="74" mass="8531">MEHHSQAVLEIARGRAQPVVYDILEGDKKRLIARALAEKDRDVAEKLECEFEEKNRKEEVLGFAKKIPVTSRLK</sequence>
<dbReference type="EMBL" id="JAHQIW010005532">
    <property type="protein sequence ID" value="KAJ1366361.1"/>
    <property type="molecule type" value="Genomic_DNA"/>
</dbReference>
<keyword evidence="2" id="KW-1185">Reference proteome</keyword>
<dbReference type="Proteomes" id="UP001196413">
    <property type="component" value="Unassembled WGS sequence"/>
</dbReference>
<dbReference type="AlphaFoldDB" id="A0AAD5QYU2"/>